<dbReference type="AlphaFoldDB" id="A0A6H5HJ66"/>
<gene>
    <name evidence="2" type="ORF">NTEN_LOCUS21773</name>
</gene>
<feature type="compositionally biased region" description="Basic and acidic residues" evidence="1">
    <location>
        <begin position="78"/>
        <end position="93"/>
    </location>
</feature>
<evidence type="ECO:0000313" key="3">
    <source>
        <dbReference type="Proteomes" id="UP000479000"/>
    </source>
</evidence>
<feature type="non-terminal residue" evidence="2">
    <location>
        <position position="1"/>
    </location>
</feature>
<dbReference type="EMBL" id="CADCXU010032008">
    <property type="protein sequence ID" value="CAB0017844.1"/>
    <property type="molecule type" value="Genomic_DNA"/>
</dbReference>
<keyword evidence="3" id="KW-1185">Reference proteome</keyword>
<protein>
    <submittedName>
        <fullName evidence="2">Uncharacterized protein</fullName>
    </submittedName>
</protein>
<feature type="region of interest" description="Disordered" evidence="1">
    <location>
        <begin position="65"/>
        <end position="99"/>
    </location>
</feature>
<dbReference type="Proteomes" id="UP000479000">
    <property type="component" value="Unassembled WGS sequence"/>
</dbReference>
<evidence type="ECO:0000256" key="1">
    <source>
        <dbReference type="SAM" id="MobiDB-lite"/>
    </source>
</evidence>
<feature type="region of interest" description="Disordered" evidence="1">
    <location>
        <begin position="190"/>
        <end position="218"/>
    </location>
</feature>
<sequence length="333" mass="37759">RLNKGQEPSKRRKFSRRIGSQLVKLEKLDGKQERAIVAAHEGHGLCMQHCELRCYSTFQGVHPDNSSENLKMSGNPRTSKETNKADRNVKGGNDRMNTQHPIRMSSRVSQYTRAVRLGRHVLTSFDPLLEGGRARPGQLRLSVGKSTPGTAVYFAHECFDDCFFKCTHCSLKTMKCRKCNRRRIKTNLTREPPEISRLQAKKPLKPRGKTPAQNSRQGSRKCAMVTFYASLTTEVELEGVSVLWSFIKIGSAGITSFYGLVGKRERRSVQYTLLYQTTSKTMLSMAWFSHVPIIVLQMVDYRLAENVAQPRFTILKSSTARAIWRTDGEGIKE</sequence>
<feature type="compositionally biased region" description="Basic residues" evidence="1">
    <location>
        <begin position="199"/>
        <end position="208"/>
    </location>
</feature>
<proteinExistence type="predicted"/>
<name>A0A6H5HJ66_9HEMI</name>
<organism evidence="2 3">
    <name type="scientific">Nesidiocoris tenuis</name>
    <dbReference type="NCBI Taxonomy" id="355587"/>
    <lineage>
        <taxon>Eukaryota</taxon>
        <taxon>Metazoa</taxon>
        <taxon>Ecdysozoa</taxon>
        <taxon>Arthropoda</taxon>
        <taxon>Hexapoda</taxon>
        <taxon>Insecta</taxon>
        <taxon>Pterygota</taxon>
        <taxon>Neoptera</taxon>
        <taxon>Paraneoptera</taxon>
        <taxon>Hemiptera</taxon>
        <taxon>Heteroptera</taxon>
        <taxon>Panheteroptera</taxon>
        <taxon>Cimicomorpha</taxon>
        <taxon>Miridae</taxon>
        <taxon>Dicyphina</taxon>
        <taxon>Nesidiocoris</taxon>
    </lineage>
</organism>
<reference evidence="2 3" key="1">
    <citation type="submission" date="2020-02" db="EMBL/GenBank/DDBJ databases">
        <authorList>
            <person name="Ferguson B K."/>
        </authorList>
    </citation>
    <scope>NUCLEOTIDE SEQUENCE [LARGE SCALE GENOMIC DNA]</scope>
</reference>
<evidence type="ECO:0000313" key="2">
    <source>
        <dbReference type="EMBL" id="CAB0017844.1"/>
    </source>
</evidence>
<accession>A0A6H5HJ66</accession>
<feature type="compositionally biased region" description="Polar residues" evidence="1">
    <location>
        <begin position="65"/>
        <end position="77"/>
    </location>
</feature>